<sequence>MENNEDPYEILGVSRDATSTQIRSAYRKLALKHHPDKQQDDASKRRATSKFAKISNAYEVLSDPTQKQQFDTKPSNQRGARGTAQHGQYHDPFAGAGTHPFAFHDPFQVFSQVFGEEFGSFRMPSNNGRAEQHQNQQRRSADPFFDDGFFTDPFMNRGFGGSGSLFGGGSLFGRDPFLGGNAGRPGNVGGGGGDPFSMMQRQMDAMQQMGQIQQQQQQVGGNNMNGFGGAGGQSSSYSFSSFSSGGGSGGQSVSTSSTTRIINGKRQTVTEKTIRKADGTIERHVETTGDDNVPPHLQLQQQQQQQFASLPPSSLSSQEQQEPNTNNKKKRQRRSLKNPLKRRQSSKKKYNDDEEKKDNDNEHNHKNKNDKPRSKS</sequence>
<dbReference type="GO" id="GO:0005634">
    <property type="term" value="C:nucleus"/>
    <property type="evidence" value="ECO:0007669"/>
    <property type="project" value="TreeGrafter"/>
</dbReference>
<gene>
    <name evidence="3" type="ORF">AGLA0713_LOCUS371</name>
</gene>
<feature type="compositionally biased region" description="Low complexity" evidence="1">
    <location>
        <begin position="294"/>
        <end position="323"/>
    </location>
</feature>
<feature type="compositionally biased region" description="Low complexity" evidence="1">
    <location>
        <begin position="233"/>
        <end position="243"/>
    </location>
</feature>
<feature type="region of interest" description="Disordered" evidence="1">
    <location>
        <begin position="204"/>
        <end position="376"/>
    </location>
</feature>
<proteinExistence type="predicted"/>
<evidence type="ECO:0000259" key="2">
    <source>
        <dbReference type="PROSITE" id="PS50076"/>
    </source>
</evidence>
<dbReference type="GO" id="GO:0005737">
    <property type="term" value="C:cytoplasm"/>
    <property type="evidence" value="ECO:0007669"/>
    <property type="project" value="TreeGrafter"/>
</dbReference>
<dbReference type="EMBL" id="HBEX01000574">
    <property type="protein sequence ID" value="CAD8595543.1"/>
    <property type="molecule type" value="Transcribed_RNA"/>
</dbReference>
<dbReference type="SUPFAM" id="SSF46565">
    <property type="entry name" value="Chaperone J-domain"/>
    <property type="match status" value="1"/>
</dbReference>
<dbReference type="Gene3D" id="1.10.287.110">
    <property type="entry name" value="DnaJ domain"/>
    <property type="match status" value="1"/>
</dbReference>
<evidence type="ECO:0000256" key="1">
    <source>
        <dbReference type="SAM" id="MobiDB-lite"/>
    </source>
</evidence>
<dbReference type="PROSITE" id="PS00636">
    <property type="entry name" value="DNAJ_1"/>
    <property type="match status" value="1"/>
</dbReference>
<dbReference type="InterPro" id="IPR018253">
    <property type="entry name" value="DnaJ_domain_CS"/>
</dbReference>
<feature type="domain" description="J" evidence="2">
    <location>
        <begin position="6"/>
        <end position="74"/>
    </location>
</feature>
<feature type="compositionally biased region" description="Polar residues" evidence="1">
    <location>
        <begin position="63"/>
        <end position="78"/>
    </location>
</feature>
<feature type="compositionally biased region" description="Basic and acidic residues" evidence="1">
    <location>
        <begin position="268"/>
        <end position="287"/>
    </location>
</feature>
<dbReference type="SMART" id="SM00271">
    <property type="entry name" value="DnaJ"/>
    <property type="match status" value="1"/>
</dbReference>
<evidence type="ECO:0000313" key="3">
    <source>
        <dbReference type="EMBL" id="CAD8595543.1"/>
    </source>
</evidence>
<feature type="compositionally biased region" description="Basic and acidic residues" evidence="1">
    <location>
        <begin position="349"/>
        <end position="376"/>
    </location>
</feature>
<feature type="compositionally biased region" description="Polar residues" evidence="1">
    <location>
        <begin position="258"/>
        <end position="267"/>
    </location>
</feature>
<dbReference type="GO" id="GO:0051082">
    <property type="term" value="F:unfolded protein binding"/>
    <property type="evidence" value="ECO:0007669"/>
    <property type="project" value="TreeGrafter"/>
</dbReference>
<dbReference type="PANTHER" id="PTHR43948">
    <property type="entry name" value="DNAJ HOMOLOG SUBFAMILY B"/>
    <property type="match status" value="1"/>
</dbReference>
<dbReference type="AlphaFoldDB" id="A0A7S0KXT8"/>
<feature type="region of interest" description="Disordered" evidence="1">
    <location>
        <begin position="30"/>
        <end position="49"/>
    </location>
</feature>
<feature type="compositionally biased region" description="Basic residues" evidence="1">
    <location>
        <begin position="327"/>
        <end position="348"/>
    </location>
</feature>
<organism evidence="3">
    <name type="scientific">Asterionellopsis glacialis</name>
    <dbReference type="NCBI Taxonomy" id="33640"/>
    <lineage>
        <taxon>Eukaryota</taxon>
        <taxon>Sar</taxon>
        <taxon>Stramenopiles</taxon>
        <taxon>Ochrophyta</taxon>
        <taxon>Bacillariophyta</taxon>
        <taxon>Fragilariophyceae</taxon>
        <taxon>Fragilariophycidae</taxon>
        <taxon>Fragilariales</taxon>
        <taxon>Fragilariaceae</taxon>
        <taxon>Asterionellopsis</taxon>
    </lineage>
</organism>
<reference evidence="3" key="1">
    <citation type="submission" date="2021-01" db="EMBL/GenBank/DDBJ databases">
        <authorList>
            <person name="Corre E."/>
            <person name="Pelletier E."/>
            <person name="Niang G."/>
            <person name="Scheremetjew M."/>
            <person name="Finn R."/>
            <person name="Kale V."/>
            <person name="Holt S."/>
            <person name="Cochrane G."/>
            <person name="Meng A."/>
            <person name="Brown T."/>
            <person name="Cohen L."/>
        </authorList>
    </citation>
    <scope>NUCLEOTIDE SEQUENCE</scope>
</reference>
<dbReference type="InterPro" id="IPR001623">
    <property type="entry name" value="DnaJ_domain"/>
</dbReference>
<dbReference type="CDD" id="cd06257">
    <property type="entry name" value="DnaJ"/>
    <property type="match status" value="1"/>
</dbReference>
<feature type="region of interest" description="Disordered" evidence="1">
    <location>
        <begin position="56"/>
        <end position="88"/>
    </location>
</feature>
<dbReference type="PANTHER" id="PTHR43948:SF14">
    <property type="entry name" value="PROTEIN DNAJ, PUTATIVE-RELATED"/>
    <property type="match status" value="1"/>
</dbReference>
<dbReference type="PRINTS" id="PR00625">
    <property type="entry name" value="JDOMAIN"/>
</dbReference>
<protein>
    <recommendedName>
        <fullName evidence="2">J domain-containing protein</fullName>
    </recommendedName>
</protein>
<dbReference type="InterPro" id="IPR036869">
    <property type="entry name" value="J_dom_sf"/>
</dbReference>
<dbReference type="PROSITE" id="PS50076">
    <property type="entry name" value="DNAJ_2"/>
    <property type="match status" value="1"/>
</dbReference>
<dbReference type="GO" id="GO:0051087">
    <property type="term" value="F:protein-folding chaperone binding"/>
    <property type="evidence" value="ECO:0007669"/>
    <property type="project" value="TreeGrafter"/>
</dbReference>
<name>A0A7S0KXT8_9STRA</name>
<dbReference type="GO" id="GO:0044183">
    <property type="term" value="F:protein folding chaperone"/>
    <property type="evidence" value="ECO:0007669"/>
    <property type="project" value="TreeGrafter"/>
</dbReference>
<dbReference type="Pfam" id="PF00226">
    <property type="entry name" value="DnaJ"/>
    <property type="match status" value="1"/>
</dbReference>
<accession>A0A7S0KXT8</accession>
<feature type="compositionally biased region" description="Low complexity" evidence="1">
    <location>
        <begin position="204"/>
        <end position="225"/>
    </location>
</feature>